<reference evidence="1 2" key="1">
    <citation type="submission" date="2019-03" db="EMBL/GenBank/DDBJ databases">
        <title>Metabolic potential of uncultured bacteria and archaea associated with petroleum seepage in deep-sea sediments.</title>
        <authorList>
            <person name="Dong X."/>
            <person name="Hubert C."/>
        </authorList>
    </citation>
    <scope>NUCLEOTIDE SEQUENCE [LARGE SCALE GENOMIC DNA]</scope>
    <source>
        <strain evidence="1">E44_bin7</strain>
    </source>
</reference>
<protein>
    <submittedName>
        <fullName evidence="1">Uncharacterized protein</fullName>
    </submittedName>
</protein>
<dbReference type="EMBL" id="SOKJ01000222">
    <property type="protein sequence ID" value="TET10495.1"/>
    <property type="molecule type" value="Genomic_DNA"/>
</dbReference>
<evidence type="ECO:0000313" key="1">
    <source>
        <dbReference type="EMBL" id="TET10495.1"/>
    </source>
</evidence>
<evidence type="ECO:0000313" key="2">
    <source>
        <dbReference type="Proteomes" id="UP000316360"/>
    </source>
</evidence>
<name>A0A523RXJ2_UNCAE</name>
<sequence>MSMKTTVDAWNVELLKALVAMEGSNNLPFFNKAEKGRLRFVDDFPCVFYWYEGNIPMGGTYLDGDLIKLPVTVGGFDYSLEDLNNYELAETRSEEIAYALRDELGKWEHRNLSGTIAELQVTDVFIDPGIAPFMFESSGLMAAGGVELLVTWRQPRGS</sequence>
<dbReference type="Proteomes" id="UP000316360">
    <property type="component" value="Unassembled WGS sequence"/>
</dbReference>
<organism evidence="1 2">
    <name type="scientific">Aerophobetes bacterium</name>
    <dbReference type="NCBI Taxonomy" id="2030807"/>
    <lineage>
        <taxon>Bacteria</taxon>
        <taxon>Candidatus Aerophobota</taxon>
    </lineage>
</organism>
<comment type="caution">
    <text evidence="1">The sequence shown here is derived from an EMBL/GenBank/DDBJ whole genome shotgun (WGS) entry which is preliminary data.</text>
</comment>
<gene>
    <name evidence="1" type="ORF">E3J84_03955</name>
</gene>
<accession>A0A523RXJ2</accession>
<proteinExistence type="predicted"/>
<dbReference type="AlphaFoldDB" id="A0A523RXJ2"/>